<evidence type="ECO:0000256" key="1">
    <source>
        <dbReference type="ARBA" id="ARBA00008831"/>
    </source>
</evidence>
<keyword evidence="5" id="KW-0067">ATP-binding</keyword>
<evidence type="ECO:0000313" key="10">
    <source>
        <dbReference type="EMBL" id="GAA4652787.1"/>
    </source>
</evidence>
<evidence type="ECO:0000313" key="11">
    <source>
        <dbReference type="Proteomes" id="UP001500604"/>
    </source>
</evidence>
<feature type="domain" description="Mvd1 C-terminal" evidence="8">
    <location>
        <begin position="202"/>
        <end position="316"/>
    </location>
</feature>
<dbReference type="Pfam" id="PF22700">
    <property type="entry name" value="MVD-like_N"/>
    <property type="match status" value="1"/>
</dbReference>
<keyword evidence="4" id="KW-0547">Nucleotide-binding</keyword>
<feature type="domain" description="Diphosphomevalonate decarboxylase-like N-terminal" evidence="9">
    <location>
        <begin position="28"/>
        <end position="185"/>
    </location>
</feature>
<dbReference type="InterPro" id="IPR041431">
    <property type="entry name" value="Mvd1_C"/>
</dbReference>
<name>A0ABP8VCQ5_9GAMM</name>
<evidence type="ECO:0000259" key="9">
    <source>
        <dbReference type="Pfam" id="PF22700"/>
    </source>
</evidence>
<dbReference type="InterPro" id="IPR036554">
    <property type="entry name" value="GHMP_kinase_C_sf"/>
</dbReference>
<dbReference type="EMBL" id="BAABFL010000481">
    <property type="protein sequence ID" value="GAA4652787.1"/>
    <property type="molecule type" value="Genomic_DNA"/>
</dbReference>
<dbReference type="Proteomes" id="UP001500604">
    <property type="component" value="Unassembled WGS sequence"/>
</dbReference>
<evidence type="ECO:0000256" key="2">
    <source>
        <dbReference type="ARBA" id="ARBA00012296"/>
    </source>
</evidence>
<evidence type="ECO:0000259" key="8">
    <source>
        <dbReference type="Pfam" id="PF18376"/>
    </source>
</evidence>
<dbReference type="InterPro" id="IPR029765">
    <property type="entry name" value="Mev_diP_decarb"/>
</dbReference>
<keyword evidence="7" id="KW-0456">Lyase</keyword>
<evidence type="ECO:0000256" key="7">
    <source>
        <dbReference type="ARBA" id="ARBA00023239"/>
    </source>
</evidence>
<keyword evidence="6" id="KW-0443">Lipid metabolism</keyword>
<dbReference type="SUPFAM" id="SSF55060">
    <property type="entry name" value="GHMP Kinase, C-terminal domain"/>
    <property type="match status" value="1"/>
</dbReference>
<dbReference type="PANTHER" id="PTHR10977">
    <property type="entry name" value="DIPHOSPHOMEVALONATE DECARBOXYLASE"/>
    <property type="match status" value="1"/>
</dbReference>
<keyword evidence="11" id="KW-1185">Reference proteome</keyword>
<accession>A0ABP8VCQ5</accession>
<dbReference type="InterPro" id="IPR014721">
    <property type="entry name" value="Ribsml_uS5_D2-typ_fold_subgr"/>
</dbReference>
<evidence type="ECO:0000256" key="3">
    <source>
        <dbReference type="ARBA" id="ARBA00022516"/>
    </source>
</evidence>
<evidence type="ECO:0000256" key="5">
    <source>
        <dbReference type="ARBA" id="ARBA00022840"/>
    </source>
</evidence>
<evidence type="ECO:0000256" key="6">
    <source>
        <dbReference type="ARBA" id="ARBA00023098"/>
    </source>
</evidence>
<dbReference type="NCBIfam" id="TIGR01240">
    <property type="entry name" value="mevDPdecarb"/>
    <property type="match status" value="1"/>
</dbReference>
<dbReference type="InterPro" id="IPR005935">
    <property type="entry name" value="Mev_decarb"/>
</dbReference>
<keyword evidence="3" id="KW-0444">Lipid biosynthesis</keyword>
<dbReference type="PANTHER" id="PTHR10977:SF3">
    <property type="entry name" value="DIPHOSPHOMEVALONATE DECARBOXYLASE"/>
    <property type="match status" value="1"/>
</dbReference>
<dbReference type="InterPro" id="IPR053859">
    <property type="entry name" value="MVD-like_N"/>
</dbReference>
<dbReference type="PIRSF" id="PIRSF015950">
    <property type="entry name" value="Mev_P_decrbx"/>
    <property type="match status" value="1"/>
</dbReference>
<protein>
    <recommendedName>
        <fullName evidence="2">diphosphomevalonate decarboxylase</fullName>
        <ecNumber evidence="2">4.1.1.33</ecNumber>
    </recommendedName>
</protein>
<comment type="caution">
    <text evidence="10">The sequence shown here is derived from an EMBL/GenBank/DDBJ whole genome shotgun (WGS) entry which is preliminary data.</text>
</comment>
<reference evidence="11" key="1">
    <citation type="journal article" date="2019" name="Int. J. Syst. Evol. Microbiol.">
        <title>The Global Catalogue of Microorganisms (GCM) 10K type strain sequencing project: providing services to taxonomists for standard genome sequencing and annotation.</title>
        <authorList>
            <consortium name="The Broad Institute Genomics Platform"/>
            <consortium name="The Broad Institute Genome Sequencing Center for Infectious Disease"/>
            <person name="Wu L."/>
            <person name="Ma J."/>
        </authorList>
    </citation>
    <scope>NUCLEOTIDE SEQUENCE [LARGE SCALE GENOMIC DNA]</scope>
    <source>
        <strain evidence="11">JCM 17805</strain>
    </source>
</reference>
<dbReference type="SUPFAM" id="SSF54211">
    <property type="entry name" value="Ribosomal protein S5 domain 2-like"/>
    <property type="match status" value="1"/>
</dbReference>
<comment type="similarity">
    <text evidence="1">Belongs to the diphosphomevalonate decarboxylase family.</text>
</comment>
<dbReference type="InterPro" id="IPR020568">
    <property type="entry name" value="Ribosomal_Su5_D2-typ_SF"/>
</dbReference>
<dbReference type="Gene3D" id="3.30.70.890">
    <property type="entry name" value="GHMP kinase, C-terminal domain"/>
    <property type="match status" value="1"/>
</dbReference>
<dbReference type="Pfam" id="PF18376">
    <property type="entry name" value="MDD_C"/>
    <property type="match status" value="1"/>
</dbReference>
<sequence length="333" mass="36315">MTFSRVDVARSLLGDCEYRPVDVFEAWAPVNIALCKYWGKRDAALNLPVNDSLSVALPDKGTRTRVTRLQGESKDIVFLNDQPVSEADGFYQKVVAHLNLFRLDRGDRFRIDTVNNIATAAGLASSASGFAALTRATAGVQGFNLDGKALSILARVGSGSACRSVFDGFVRWHKGEAVDGMDSCAAPLSQVWPGLRLGVLTLTGAAKKVGSREGMARTVETTPLYSAWPAQAEADIAILEQAIVDRDFELLGVTAEHNAMTMHATMIASWPPLLYWEPESVAVMQKVWQLRKDGVPVYLTMDAGPNVKLLFESPVEDSIRQVFPDVEVVKLFP</sequence>
<gene>
    <name evidence="10" type="ORF">GCM10023116_50710</name>
</gene>
<proteinExistence type="inferred from homology"/>
<organism evidence="10 11">
    <name type="scientific">Kistimonas scapharcae</name>
    <dbReference type="NCBI Taxonomy" id="1036133"/>
    <lineage>
        <taxon>Bacteria</taxon>
        <taxon>Pseudomonadati</taxon>
        <taxon>Pseudomonadota</taxon>
        <taxon>Gammaproteobacteria</taxon>
        <taxon>Oceanospirillales</taxon>
        <taxon>Endozoicomonadaceae</taxon>
        <taxon>Kistimonas</taxon>
    </lineage>
</organism>
<dbReference type="EC" id="4.1.1.33" evidence="2"/>
<dbReference type="Gene3D" id="3.30.230.10">
    <property type="match status" value="1"/>
</dbReference>
<evidence type="ECO:0000256" key="4">
    <source>
        <dbReference type="ARBA" id="ARBA00022741"/>
    </source>
</evidence>